<evidence type="ECO:0000313" key="3">
    <source>
        <dbReference type="Proteomes" id="UP000037069"/>
    </source>
</evidence>
<proteinExistence type="predicted"/>
<name>A0A0L0CD36_LUCCU</name>
<comment type="caution">
    <text evidence="2">The sequence shown here is derived from an EMBL/GenBank/DDBJ whole genome shotgun (WGS) entry which is preliminary data.</text>
</comment>
<organism evidence="2 3">
    <name type="scientific">Lucilia cuprina</name>
    <name type="common">Green bottle fly</name>
    <name type="synonym">Australian sheep blowfly</name>
    <dbReference type="NCBI Taxonomy" id="7375"/>
    <lineage>
        <taxon>Eukaryota</taxon>
        <taxon>Metazoa</taxon>
        <taxon>Ecdysozoa</taxon>
        <taxon>Arthropoda</taxon>
        <taxon>Hexapoda</taxon>
        <taxon>Insecta</taxon>
        <taxon>Pterygota</taxon>
        <taxon>Neoptera</taxon>
        <taxon>Endopterygota</taxon>
        <taxon>Diptera</taxon>
        <taxon>Brachycera</taxon>
        <taxon>Muscomorpha</taxon>
        <taxon>Oestroidea</taxon>
        <taxon>Calliphoridae</taxon>
        <taxon>Luciliinae</taxon>
        <taxon>Lucilia</taxon>
    </lineage>
</organism>
<accession>A0A0L0CD36</accession>
<protein>
    <submittedName>
        <fullName evidence="2">Uncharacterized protein</fullName>
    </submittedName>
</protein>
<evidence type="ECO:0000313" key="2">
    <source>
        <dbReference type="EMBL" id="KNC30151.1"/>
    </source>
</evidence>
<keyword evidence="3" id="KW-1185">Reference proteome</keyword>
<keyword evidence="1" id="KW-0732">Signal</keyword>
<gene>
    <name evidence="2" type="ORF">FF38_11790</name>
</gene>
<reference evidence="2 3" key="1">
    <citation type="journal article" date="2015" name="Nat. Commun.">
        <title>Lucilia cuprina genome unlocks parasitic fly biology to underpin future interventions.</title>
        <authorList>
            <person name="Anstead C.A."/>
            <person name="Korhonen P.K."/>
            <person name="Young N.D."/>
            <person name="Hall R.S."/>
            <person name="Jex A.R."/>
            <person name="Murali S.C."/>
            <person name="Hughes D.S."/>
            <person name="Lee S.F."/>
            <person name="Perry T."/>
            <person name="Stroehlein A.J."/>
            <person name="Ansell B.R."/>
            <person name="Breugelmans B."/>
            <person name="Hofmann A."/>
            <person name="Qu J."/>
            <person name="Dugan S."/>
            <person name="Lee S.L."/>
            <person name="Chao H."/>
            <person name="Dinh H."/>
            <person name="Han Y."/>
            <person name="Doddapaneni H.V."/>
            <person name="Worley K.C."/>
            <person name="Muzny D.M."/>
            <person name="Ioannidis P."/>
            <person name="Waterhouse R.M."/>
            <person name="Zdobnov E.M."/>
            <person name="James P.J."/>
            <person name="Bagnall N.H."/>
            <person name="Kotze A.C."/>
            <person name="Gibbs R.A."/>
            <person name="Richards S."/>
            <person name="Batterham P."/>
            <person name="Gasser R.B."/>
        </authorList>
    </citation>
    <scope>NUCLEOTIDE SEQUENCE [LARGE SCALE GENOMIC DNA]</scope>
    <source>
        <strain evidence="2 3">LS</strain>
        <tissue evidence="2">Full body</tissue>
    </source>
</reference>
<feature type="signal peptide" evidence="1">
    <location>
        <begin position="1"/>
        <end position="16"/>
    </location>
</feature>
<sequence>MFFFFAASAFLWFSFGAQEDVLKVAPPGEQLHYFPTDAKSVDKNSGNRLTEISTVRIHKGNF</sequence>
<evidence type="ECO:0000256" key="1">
    <source>
        <dbReference type="SAM" id="SignalP"/>
    </source>
</evidence>
<dbReference type="EMBL" id="JRES01000572">
    <property type="protein sequence ID" value="KNC30151.1"/>
    <property type="molecule type" value="Genomic_DNA"/>
</dbReference>
<feature type="chain" id="PRO_5005535898" evidence="1">
    <location>
        <begin position="17"/>
        <end position="62"/>
    </location>
</feature>
<dbReference type="AlphaFoldDB" id="A0A0L0CD36"/>
<dbReference type="Proteomes" id="UP000037069">
    <property type="component" value="Unassembled WGS sequence"/>
</dbReference>